<dbReference type="GO" id="GO:0004252">
    <property type="term" value="F:serine-type endopeptidase activity"/>
    <property type="evidence" value="ECO:0007669"/>
    <property type="project" value="UniProtKB-UniRule"/>
</dbReference>
<evidence type="ECO:0000256" key="1">
    <source>
        <dbReference type="ARBA" id="ARBA00004162"/>
    </source>
</evidence>
<feature type="chain" id="PRO_5002980460" evidence="14">
    <location>
        <begin position="34"/>
        <end position="531"/>
    </location>
</feature>
<keyword evidence="9 13" id="KW-0472">Membrane</keyword>
<dbReference type="PROSITE" id="PS00136">
    <property type="entry name" value="SUBTILASE_ASP"/>
    <property type="match status" value="1"/>
</dbReference>
<dbReference type="GO" id="GO:0006508">
    <property type="term" value="P:proteolysis"/>
    <property type="evidence" value="ECO:0007669"/>
    <property type="project" value="UniProtKB-KW"/>
</dbReference>
<dbReference type="MEROPS" id="S08.131"/>
<dbReference type="KEGG" id="svi:Svir_04360"/>
<dbReference type="eggNOG" id="COG1404">
    <property type="taxonomic scope" value="Bacteria"/>
</dbReference>
<dbReference type="PROSITE" id="PS00138">
    <property type="entry name" value="SUBTILASE_SER"/>
    <property type="match status" value="1"/>
</dbReference>
<evidence type="ECO:0000256" key="6">
    <source>
        <dbReference type="ARBA" id="ARBA00022801"/>
    </source>
</evidence>
<feature type="active site" description="Charge relay system" evidence="10">
    <location>
        <position position="160"/>
    </location>
</feature>
<feature type="active site" description="Charge relay system" evidence="10">
    <location>
        <position position="404"/>
    </location>
</feature>
<dbReference type="STRING" id="471857.Svir_04360"/>
<comment type="subcellular location">
    <subcellularLocation>
        <location evidence="1">Cell membrane</location>
        <topology evidence="1">Single-pass membrane protein</topology>
    </subcellularLocation>
</comment>
<evidence type="ECO:0000256" key="4">
    <source>
        <dbReference type="ARBA" id="ARBA00022670"/>
    </source>
</evidence>
<gene>
    <name evidence="16" type="ordered locus">Svir_04360</name>
</gene>
<accession>C7MTY4</accession>
<keyword evidence="8 13" id="KW-1133">Transmembrane helix</keyword>
<dbReference type="InterPro" id="IPR023828">
    <property type="entry name" value="Peptidase_S8_Ser-AS"/>
</dbReference>
<dbReference type="GO" id="GO:0005886">
    <property type="term" value="C:plasma membrane"/>
    <property type="evidence" value="ECO:0007669"/>
    <property type="project" value="UniProtKB-SubCell"/>
</dbReference>
<comment type="similarity">
    <text evidence="2 10 11">Belongs to the peptidase S8 family.</text>
</comment>
<dbReference type="SUPFAM" id="SSF52743">
    <property type="entry name" value="Subtilisin-like"/>
    <property type="match status" value="1"/>
</dbReference>
<evidence type="ECO:0000256" key="5">
    <source>
        <dbReference type="ARBA" id="ARBA00022692"/>
    </source>
</evidence>
<reference evidence="16 17" key="1">
    <citation type="journal article" date="2009" name="Stand. Genomic Sci.">
        <title>Complete genome sequence of Saccharomonospora viridis type strain (P101).</title>
        <authorList>
            <person name="Pati A."/>
            <person name="Sikorski J."/>
            <person name="Nolan M."/>
            <person name="Lapidus A."/>
            <person name="Copeland A."/>
            <person name="Glavina Del Rio T."/>
            <person name="Lucas S."/>
            <person name="Chen F."/>
            <person name="Tice H."/>
            <person name="Pitluck S."/>
            <person name="Cheng J.F."/>
            <person name="Chertkov O."/>
            <person name="Brettin T."/>
            <person name="Han C."/>
            <person name="Detter J.C."/>
            <person name="Kuske C."/>
            <person name="Bruce D."/>
            <person name="Goodwin L."/>
            <person name="Chain P."/>
            <person name="D'haeseleer P."/>
            <person name="Chen A."/>
            <person name="Palaniappan K."/>
            <person name="Ivanova N."/>
            <person name="Mavromatis K."/>
            <person name="Mikhailova N."/>
            <person name="Rohde M."/>
            <person name="Tindall B.J."/>
            <person name="Goker M."/>
            <person name="Bristow J."/>
            <person name="Eisen J.A."/>
            <person name="Markowitz V."/>
            <person name="Hugenholtz P."/>
            <person name="Kyrpides N.C."/>
            <person name="Klenk H.P."/>
        </authorList>
    </citation>
    <scope>NUCLEOTIDE SEQUENCE [LARGE SCALE GENOMIC DNA]</scope>
    <source>
        <strain evidence="17">ATCC 15386 / DSM 43017 / JCM 3036 / NBRC 12207 / P101</strain>
    </source>
</reference>
<dbReference type="InterPro" id="IPR000209">
    <property type="entry name" value="Peptidase_S8/S53_dom"/>
</dbReference>
<dbReference type="InterPro" id="IPR023827">
    <property type="entry name" value="Peptidase_S8_Asp-AS"/>
</dbReference>
<dbReference type="InterPro" id="IPR022398">
    <property type="entry name" value="Peptidase_S8_His-AS"/>
</dbReference>
<evidence type="ECO:0000256" key="11">
    <source>
        <dbReference type="RuleBase" id="RU003355"/>
    </source>
</evidence>
<keyword evidence="4 10" id="KW-0645">Protease</keyword>
<dbReference type="HOGENOM" id="CLU_011263_13_1_11"/>
<organism evidence="16 17">
    <name type="scientific">Saccharomonospora viridis (strain ATCC 15386 / DSM 43017 / JCM 3036 / CCUG 5913 / NBRC 12207 / NCIMB 9602 / P101)</name>
    <name type="common">Thermoactinomyces viridis</name>
    <dbReference type="NCBI Taxonomy" id="471857"/>
    <lineage>
        <taxon>Bacteria</taxon>
        <taxon>Bacillati</taxon>
        <taxon>Actinomycetota</taxon>
        <taxon>Actinomycetes</taxon>
        <taxon>Pseudonocardiales</taxon>
        <taxon>Pseudonocardiaceae</taxon>
        <taxon>Saccharomonospora</taxon>
    </lineage>
</organism>
<dbReference type="PROSITE" id="PS51892">
    <property type="entry name" value="SUBTILASE"/>
    <property type="match status" value="1"/>
</dbReference>
<evidence type="ECO:0000256" key="10">
    <source>
        <dbReference type="PROSITE-ProRule" id="PRU01240"/>
    </source>
</evidence>
<keyword evidence="6 10" id="KW-0378">Hydrolase</keyword>
<dbReference type="Pfam" id="PF00082">
    <property type="entry name" value="Peptidase_S8"/>
    <property type="match status" value="1"/>
</dbReference>
<feature type="compositionally biased region" description="Gly residues" evidence="12">
    <location>
        <begin position="206"/>
        <end position="229"/>
    </location>
</feature>
<evidence type="ECO:0000256" key="2">
    <source>
        <dbReference type="ARBA" id="ARBA00011073"/>
    </source>
</evidence>
<evidence type="ECO:0000256" key="12">
    <source>
        <dbReference type="SAM" id="MobiDB-lite"/>
    </source>
</evidence>
<dbReference type="InterPro" id="IPR036852">
    <property type="entry name" value="Peptidase_S8/S53_dom_sf"/>
</dbReference>
<feature type="signal peptide" evidence="14">
    <location>
        <begin position="1"/>
        <end position="33"/>
    </location>
</feature>
<feature type="region of interest" description="Disordered" evidence="12">
    <location>
        <begin position="38"/>
        <end position="68"/>
    </location>
</feature>
<dbReference type="PANTHER" id="PTHR43806">
    <property type="entry name" value="PEPTIDASE S8"/>
    <property type="match status" value="1"/>
</dbReference>
<sequence length="531" mass="55494">MRSARTMKRHSALALVAAIGVAGPILLPLPALAQGDTAAEDSGGYYATPPPIDPGPPPNDTRKPDKNYQPRVTCVQRNLEYNEDIQNAPWGQQYLRIDEVHNLMRAETGHVGISVKDKKPVRVAVIDTGVTPHPYFGNRLKSGGDYVRPNGDGLHDCDGHGTQVAGIIAADTPDHIGFTGVAPDAEIVSIRQSSQNYSPDEEGSSPAGGSGGDSDEAGGAGDGNDGANGGESLRGTNPAQDSRTQGSEGAGTLKTLAQAIVNAANAGVDVMNISINHCRPANGGITQDEQNMWAAIRYAVRQKDVVIVSAAGNVAEANNCKQNDQALAEKPTTIVTPPWFSEDVLSVAAIDETGGLADFSMHGPWVSVAAPGTGIISLDPAEGSDGLANMMIDNGEAREIKGTSFAAPYVAGLAALVRAKYPDLNAYEVMHRIKFTAQHPPAPGGRDNFVGYGVIDPMAALTATVPSEENIPPALAENLPSDMPPPNNRDWTPVTVALIGSGGALAALGITLFVVHTIRRNRKDDTEPARA</sequence>
<evidence type="ECO:0000313" key="17">
    <source>
        <dbReference type="Proteomes" id="UP000000841"/>
    </source>
</evidence>
<feature type="compositionally biased region" description="Polar residues" evidence="12">
    <location>
        <begin position="234"/>
        <end position="247"/>
    </location>
</feature>
<evidence type="ECO:0000313" key="16">
    <source>
        <dbReference type="EMBL" id="ACU95512.1"/>
    </source>
</evidence>
<evidence type="ECO:0000256" key="14">
    <source>
        <dbReference type="SAM" id="SignalP"/>
    </source>
</evidence>
<dbReference type="PRINTS" id="PR00723">
    <property type="entry name" value="SUBTILISIN"/>
</dbReference>
<dbReference type="PANTHER" id="PTHR43806:SF11">
    <property type="entry name" value="CEREVISIN-RELATED"/>
    <property type="match status" value="1"/>
</dbReference>
<dbReference type="InterPro" id="IPR050131">
    <property type="entry name" value="Peptidase_S8_subtilisin-like"/>
</dbReference>
<evidence type="ECO:0000259" key="15">
    <source>
        <dbReference type="Pfam" id="PF00082"/>
    </source>
</evidence>
<feature type="domain" description="Peptidase S8/S53" evidence="15">
    <location>
        <begin position="120"/>
        <end position="453"/>
    </location>
</feature>
<keyword evidence="3" id="KW-1003">Cell membrane</keyword>
<keyword evidence="14" id="KW-0732">Signal</keyword>
<protein>
    <submittedName>
        <fullName evidence="16">Subtilisin-like serine protease</fullName>
    </submittedName>
</protein>
<evidence type="ECO:0000256" key="3">
    <source>
        <dbReference type="ARBA" id="ARBA00022475"/>
    </source>
</evidence>
<dbReference type="Gene3D" id="3.40.50.200">
    <property type="entry name" value="Peptidase S8/S53 domain"/>
    <property type="match status" value="1"/>
</dbReference>
<dbReference type="AlphaFoldDB" id="C7MTY4"/>
<evidence type="ECO:0000256" key="7">
    <source>
        <dbReference type="ARBA" id="ARBA00022825"/>
    </source>
</evidence>
<feature type="region of interest" description="Disordered" evidence="12">
    <location>
        <begin position="193"/>
        <end position="248"/>
    </location>
</feature>
<keyword evidence="7 10" id="KW-0720">Serine protease</keyword>
<feature type="transmembrane region" description="Helical" evidence="13">
    <location>
        <begin position="491"/>
        <end position="515"/>
    </location>
</feature>
<dbReference type="InterPro" id="IPR023834">
    <property type="entry name" value="T7SS_pept_S8A_mycosin"/>
</dbReference>
<name>C7MTY4_SACVD</name>
<keyword evidence="5 13" id="KW-0812">Transmembrane</keyword>
<dbReference type="PROSITE" id="PS00137">
    <property type="entry name" value="SUBTILASE_HIS"/>
    <property type="match status" value="1"/>
</dbReference>
<evidence type="ECO:0000256" key="8">
    <source>
        <dbReference type="ARBA" id="ARBA00022989"/>
    </source>
</evidence>
<dbReference type="Proteomes" id="UP000000841">
    <property type="component" value="Chromosome"/>
</dbReference>
<evidence type="ECO:0000256" key="9">
    <source>
        <dbReference type="ARBA" id="ARBA00023136"/>
    </source>
</evidence>
<keyword evidence="17" id="KW-1185">Reference proteome</keyword>
<feature type="compositionally biased region" description="Pro residues" evidence="12">
    <location>
        <begin position="48"/>
        <end position="59"/>
    </location>
</feature>
<dbReference type="EMBL" id="CP001683">
    <property type="protein sequence ID" value="ACU95512.1"/>
    <property type="molecule type" value="Genomic_DNA"/>
</dbReference>
<dbReference type="SMR" id="C7MTY4"/>
<dbReference type="InterPro" id="IPR015500">
    <property type="entry name" value="Peptidase_S8_subtilisin-rel"/>
</dbReference>
<evidence type="ECO:0000256" key="13">
    <source>
        <dbReference type="SAM" id="Phobius"/>
    </source>
</evidence>
<dbReference type="NCBIfam" id="TIGR03921">
    <property type="entry name" value="T7SS_mycosin"/>
    <property type="match status" value="1"/>
</dbReference>
<feature type="active site" description="Charge relay system" evidence="10">
    <location>
        <position position="127"/>
    </location>
</feature>
<proteinExistence type="inferred from homology"/>